<proteinExistence type="predicted"/>
<reference evidence="1" key="1">
    <citation type="submission" date="2020-12" db="EMBL/GenBank/DDBJ databases">
        <authorList>
            <consortium name="Clinical and Environmental Microbiology Branch: Whole genome sequencing antimicrobial resistance pathogens in the healthcare setting"/>
        </authorList>
    </citation>
    <scope>NUCLEOTIDE SEQUENCE</scope>
    <source>
        <strain evidence="1">2018HL-00813</strain>
    </source>
</reference>
<dbReference type="EMBL" id="AAYLMQ010000021">
    <property type="protein sequence ID" value="EGY2377624.1"/>
    <property type="molecule type" value="Genomic_DNA"/>
</dbReference>
<dbReference type="RefSeq" id="WP_171293126.1">
    <property type="nucleotide sequence ID" value="NZ_CAJHFX010000007.1"/>
</dbReference>
<accession>A0A9P2L7P9</accession>
<protein>
    <submittedName>
        <fullName evidence="1">Uncharacterized protein</fullName>
    </submittedName>
</protein>
<organism evidence="1">
    <name type="scientific">Acinetobacter baumannii</name>
    <dbReference type="NCBI Taxonomy" id="470"/>
    <lineage>
        <taxon>Bacteria</taxon>
        <taxon>Pseudomonadati</taxon>
        <taxon>Pseudomonadota</taxon>
        <taxon>Gammaproteobacteria</taxon>
        <taxon>Moraxellales</taxon>
        <taxon>Moraxellaceae</taxon>
        <taxon>Acinetobacter</taxon>
        <taxon>Acinetobacter calcoaceticus/baumannii complex</taxon>
    </lineage>
</organism>
<name>A0A9P2L7P9_ACIBA</name>
<comment type="caution">
    <text evidence="1">The sequence shown here is derived from an EMBL/GenBank/DDBJ whole genome shotgun (WGS) entry which is preliminary data.</text>
</comment>
<sequence>MATLGTQFVLQVNDLVQTPRADVNVVASPMPLLTPVSTMALVVSGFMDDMISPCAVLACPRLR</sequence>
<gene>
    <name evidence="1" type="ORF">JHZ39_002008</name>
</gene>
<evidence type="ECO:0000313" key="1">
    <source>
        <dbReference type="EMBL" id="EGY2377624.1"/>
    </source>
</evidence>
<dbReference type="AlphaFoldDB" id="A0A9P2L7P9"/>